<accession>A0A7M1S3E3</accession>
<dbReference type="KEGG" id="sinu:IMZ28_10570"/>
<protein>
    <submittedName>
        <fullName evidence="1">Uncharacterized protein</fullName>
    </submittedName>
</protein>
<proteinExistence type="predicted"/>
<dbReference type="Proteomes" id="UP000595074">
    <property type="component" value="Chromosome"/>
</dbReference>
<keyword evidence="2" id="KW-1185">Reference proteome</keyword>
<reference evidence="1 2" key="1">
    <citation type="submission" date="2020-10" db="EMBL/GenBank/DDBJ databases">
        <title>The genome of sulfurovum sp.</title>
        <authorList>
            <person name="Xie S."/>
            <person name="Shao Z."/>
            <person name="Jiang L."/>
        </authorList>
    </citation>
    <scope>NUCLEOTIDE SEQUENCE [LARGE SCALE GENOMIC DNA]</scope>
    <source>
        <strain evidence="1 2">ST-419</strain>
    </source>
</reference>
<evidence type="ECO:0000313" key="2">
    <source>
        <dbReference type="Proteomes" id="UP000595074"/>
    </source>
</evidence>
<dbReference type="AlphaFoldDB" id="A0A7M1S3E3"/>
<name>A0A7M1S3E3_9BACT</name>
<organism evidence="1 2">
    <name type="scientific">Sulfurovum indicum</name>
    <dbReference type="NCBI Taxonomy" id="2779528"/>
    <lineage>
        <taxon>Bacteria</taxon>
        <taxon>Pseudomonadati</taxon>
        <taxon>Campylobacterota</taxon>
        <taxon>Epsilonproteobacteria</taxon>
        <taxon>Campylobacterales</taxon>
        <taxon>Sulfurovaceae</taxon>
        <taxon>Sulfurovum</taxon>
    </lineage>
</organism>
<sequence>MSQFQQIDSTENIRTVIKAAFDTDLPLSGGWGYTQDIATLIDDNPDKLPLSQLEHMIASMRAYLEMNLTQEKAKRYGSINLREVDRSVVEKEKQLYHKVIYEISAMREEVYAAFIDEYKEGYGKENFDIALHFQRRKEATLIRKEIHWFEVSQVI</sequence>
<dbReference type="RefSeq" id="WP_197548555.1">
    <property type="nucleotide sequence ID" value="NZ_CP063164.1"/>
</dbReference>
<evidence type="ECO:0000313" key="1">
    <source>
        <dbReference type="EMBL" id="QOR61846.1"/>
    </source>
</evidence>
<dbReference type="EMBL" id="CP063164">
    <property type="protein sequence ID" value="QOR61846.1"/>
    <property type="molecule type" value="Genomic_DNA"/>
</dbReference>
<gene>
    <name evidence="1" type="ORF">IMZ28_10570</name>
</gene>